<feature type="transmembrane region" description="Helical" evidence="7">
    <location>
        <begin position="16"/>
        <end position="34"/>
    </location>
</feature>
<dbReference type="InterPro" id="IPR011014">
    <property type="entry name" value="MscS_channel_TM-2"/>
</dbReference>
<dbReference type="PANTHER" id="PTHR43634">
    <property type="entry name" value="OW CONDUCTANCE MECHANOSENSITIVE CHANNEL"/>
    <property type="match status" value="1"/>
</dbReference>
<comment type="subcellular location">
    <subcellularLocation>
        <location evidence="1">Cell membrane</location>
        <topology evidence="1">Multi-pass membrane protein</topology>
    </subcellularLocation>
</comment>
<keyword evidence="12" id="KW-1185">Reference proteome</keyword>
<feature type="transmembrane region" description="Helical" evidence="7">
    <location>
        <begin position="136"/>
        <end position="159"/>
    </location>
</feature>
<feature type="domain" description="Mechanosensitive ion channel MscS C-terminal" evidence="9">
    <location>
        <begin position="259"/>
        <end position="344"/>
    </location>
</feature>
<protein>
    <submittedName>
        <fullName evidence="11">Mechanosensitive ion channel family protein</fullName>
    </submittedName>
</protein>
<dbReference type="Proteomes" id="UP000678228">
    <property type="component" value="Unassembled WGS sequence"/>
</dbReference>
<evidence type="ECO:0000259" key="9">
    <source>
        <dbReference type="Pfam" id="PF21082"/>
    </source>
</evidence>
<dbReference type="InterPro" id="IPR049278">
    <property type="entry name" value="MS_channel_C"/>
</dbReference>
<organism evidence="11 12">
    <name type="scientific">Halalkalibacter suaedae</name>
    <dbReference type="NCBI Taxonomy" id="2822140"/>
    <lineage>
        <taxon>Bacteria</taxon>
        <taxon>Bacillati</taxon>
        <taxon>Bacillota</taxon>
        <taxon>Bacilli</taxon>
        <taxon>Bacillales</taxon>
        <taxon>Bacillaceae</taxon>
        <taxon>Halalkalibacter</taxon>
    </lineage>
</organism>
<dbReference type="Gene3D" id="2.30.30.60">
    <property type="match status" value="1"/>
</dbReference>
<evidence type="ECO:0000313" key="12">
    <source>
        <dbReference type="Proteomes" id="UP000678228"/>
    </source>
</evidence>
<keyword evidence="6 7" id="KW-0472">Membrane</keyword>
<dbReference type="InterPro" id="IPR010920">
    <property type="entry name" value="LSM_dom_sf"/>
</dbReference>
<dbReference type="AlphaFoldDB" id="A0A940WT09"/>
<gene>
    <name evidence="11" type="ORF">J7W16_13765</name>
</gene>
<dbReference type="Pfam" id="PF21088">
    <property type="entry name" value="MS_channel_1st"/>
    <property type="match status" value="1"/>
</dbReference>
<dbReference type="Pfam" id="PF00924">
    <property type="entry name" value="MS_channel_2nd"/>
    <property type="match status" value="1"/>
</dbReference>
<evidence type="ECO:0000256" key="7">
    <source>
        <dbReference type="SAM" id="Phobius"/>
    </source>
</evidence>
<comment type="similarity">
    <text evidence="2">Belongs to the MscS (TC 1.A.23) family.</text>
</comment>
<dbReference type="Gene3D" id="3.30.70.100">
    <property type="match status" value="1"/>
</dbReference>
<dbReference type="PANTHER" id="PTHR43634:SF2">
    <property type="entry name" value="LOW CONDUCTANCE MECHANOSENSITIVE CHANNEL YNAI"/>
    <property type="match status" value="1"/>
</dbReference>
<dbReference type="GO" id="GO:0055085">
    <property type="term" value="P:transmembrane transport"/>
    <property type="evidence" value="ECO:0007669"/>
    <property type="project" value="InterPro"/>
</dbReference>
<comment type="caution">
    <text evidence="11">The sequence shown here is derived from an EMBL/GenBank/DDBJ whole genome shotgun (WGS) entry which is preliminary data.</text>
</comment>
<feature type="domain" description="Mechanosensitive ion channel transmembrane helices 2/3" evidence="10">
    <location>
        <begin position="143"/>
        <end position="184"/>
    </location>
</feature>
<evidence type="ECO:0000313" key="11">
    <source>
        <dbReference type="EMBL" id="MBP3952204.1"/>
    </source>
</evidence>
<feature type="domain" description="Mechanosensitive ion channel MscS" evidence="8">
    <location>
        <begin position="185"/>
        <end position="251"/>
    </location>
</feature>
<dbReference type="Gene3D" id="1.10.287.1260">
    <property type="match status" value="1"/>
</dbReference>
<evidence type="ECO:0000256" key="4">
    <source>
        <dbReference type="ARBA" id="ARBA00022692"/>
    </source>
</evidence>
<dbReference type="SUPFAM" id="SSF50182">
    <property type="entry name" value="Sm-like ribonucleoproteins"/>
    <property type="match status" value="1"/>
</dbReference>
<feature type="transmembrane region" description="Helical" evidence="7">
    <location>
        <begin position="165"/>
        <end position="183"/>
    </location>
</feature>
<sequence>MMLNRWEAFVGSLERLEWADLGIAFGIFVVFLIFRKIFTKYIYKLILTLVSKTPTAVFSNLLISYERPLRTFWVVLGTYLSLVYLPFHFTAIEFVDHLYRSIIIVLIGWGLYNYVSYHSMAFVKIANRIDDDEDSMLVPFLTKILRATVIVLIVVVVISEWGYDISGFIAGLGLGGLAFALAAQDTISNFFGGIIIITEKPFKKGHWIETPTVEGIVEDITFRSTQIRTFADSVITVPNSTLAHEPITNWSQMNKRQISFNLGLTYSTSQEKVETCARRIEAMLRANEDVDQELIMVRFSEFNDSSLDIFVYFFTKSTAWVSWFETKEAINFKIMNILEEEGVSVAFPSRSIYMENEKKDNQESSSES</sequence>
<dbReference type="InterPro" id="IPR006685">
    <property type="entry name" value="MscS_channel_2nd"/>
</dbReference>
<dbReference type="InterPro" id="IPR011066">
    <property type="entry name" value="MscS_channel_C_sf"/>
</dbReference>
<keyword evidence="5 7" id="KW-1133">Transmembrane helix</keyword>
<dbReference type="SUPFAM" id="SSF82689">
    <property type="entry name" value="Mechanosensitive channel protein MscS (YggB), C-terminal domain"/>
    <property type="match status" value="1"/>
</dbReference>
<reference evidence="11" key="1">
    <citation type="submission" date="2021-03" db="EMBL/GenBank/DDBJ databases">
        <title>Bacillus suaedae sp. nov., isolated from Suaeda aralocaspica.</title>
        <authorList>
            <person name="Lei R.F.R."/>
        </authorList>
    </citation>
    <scope>NUCLEOTIDE SEQUENCE</scope>
    <source>
        <strain evidence="11">YZJH907-2</strain>
    </source>
</reference>
<feature type="transmembrane region" description="Helical" evidence="7">
    <location>
        <begin position="72"/>
        <end position="92"/>
    </location>
</feature>
<proteinExistence type="inferred from homology"/>
<evidence type="ECO:0000256" key="1">
    <source>
        <dbReference type="ARBA" id="ARBA00004651"/>
    </source>
</evidence>
<evidence type="ECO:0000256" key="3">
    <source>
        <dbReference type="ARBA" id="ARBA00022475"/>
    </source>
</evidence>
<accession>A0A940WT09</accession>
<dbReference type="GO" id="GO:0005886">
    <property type="term" value="C:plasma membrane"/>
    <property type="evidence" value="ECO:0007669"/>
    <property type="project" value="UniProtKB-SubCell"/>
</dbReference>
<dbReference type="InterPro" id="IPR049142">
    <property type="entry name" value="MS_channel_1st"/>
</dbReference>
<evidence type="ECO:0000256" key="6">
    <source>
        <dbReference type="ARBA" id="ARBA00023136"/>
    </source>
</evidence>
<keyword evidence="3" id="KW-1003">Cell membrane</keyword>
<evidence type="ECO:0000259" key="8">
    <source>
        <dbReference type="Pfam" id="PF00924"/>
    </source>
</evidence>
<dbReference type="EMBL" id="JAGKSQ010000005">
    <property type="protein sequence ID" value="MBP3952204.1"/>
    <property type="molecule type" value="Genomic_DNA"/>
</dbReference>
<keyword evidence="4 7" id="KW-0812">Transmembrane</keyword>
<dbReference type="InterPro" id="IPR045042">
    <property type="entry name" value="YnaI-like"/>
</dbReference>
<dbReference type="InterPro" id="IPR023408">
    <property type="entry name" value="MscS_beta-dom_sf"/>
</dbReference>
<name>A0A940WT09_9BACI</name>
<dbReference type="SUPFAM" id="SSF82861">
    <property type="entry name" value="Mechanosensitive channel protein MscS (YggB), transmembrane region"/>
    <property type="match status" value="1"/>
</dbReference>
<evidence type="ECO:0000259" key="10">
    <source>
        <dbReference type="Pfam" id="PF21088"/>
    </source>
</evidence>
<dbReference type="Pfam" id="PF21082">
    <property type="entry name" value="MS_channel_3rd"/>
    <property type="match status" value="1"/>
</dbReference>
<evidence type="ECO:0000256" key="5">
    <source>
        <dbReference type="ARBA" id="ARBA00022989"/>
    </source>
</evidence>
<feature type="transmembrane region" description="Helical" evidence="7">
    <location>
        <begin position="98"/>
        <end position="115"/>
    </location>
</feature>
<evidence type="ECO:0000256" key="2">
    <source>
        <dbReference type="ARBA" id="ARBA00008017"/>
    </source>
</evidence>